<dbReference type="HOGENOM" id="CLU_093553_0_0_1"/>
<dbReference type="VEuPathDB" id="FungiDB:HMPREF1541_03277"/>
<gene>
    <name evidence="2" type="ORF">HMPREF1541_03277</name>
</gene>
<dbReference type="EMBL" id="KB822719">
    <property type="protein sequence ID" value="ETN41342.1"/>
    <property type="molecule type" value="Genomic_DNA"/>
</dbReference>
<evidence type="ECO:0008006" key="4">
    <source>
        <dbReference type="Google" id="ProtNLM"/>
    </source>
</evidence>
<dbReference type="eggNOG" id="ENOG502RZWQ">
    <property type="taxonomic scope" value="Eukaryota"/>
</dbReference>
<dbReference type="Gene3D" id="3.40.50.12500">
    <property type="match status" value="1"/>
</dbReference>
<dbReference type="Proteomes" id="UP000030752">
    <property type="component" value="Unassembled WGS sequence"/>
</dbReference>
<organism evidence="2 3">
    <name type="scientific">Cyphellophora europaea (strain CBS 101466)</name>
    <name type="common">Phialophora europaea</name>
    <dbReference type="NCBI Taxonomy" id="1220924"/>
    <lineage>
        <taxon>Eukaryota</taxon>
        <taxon>Fungi</taxon>
        <taxon>Dikarya</taxon>
        <taxon>Ascomycota</taxon>
        <taxon>Pezizomycotina</taxon>
        <taxon>Eurotiomycetes</taxon>
        <taxon>Chaetothyriomycetidae</taxon>
        <taxon>Chaetothyriales</taxon>
        <taxon>Cyphellophoraceae</taxon>
        <taxon>Cyphellophora</taxon>
    </lineage>
</organism>
<comment type="similarity">
    <text evidence="1">Belongs to the HyuE racemase family.</text>
</comment>
<dbReference type="InterPro" id="IPR015942">
    <property type="entry name" value="Asp/Glu/hydantoin_racemase"/>
</dbReference>
<evidence type="ECO:0000256" key="1">
    <source>
        <dbReference type="ARBA" id="ARBA00038414"/>
    </source>
</evidence>
<dbReference type="InterPro" id="IPR053714">
    <property type="entry name" value="Iso_Racemase_Enz_sf"/>
</dbReference>
<sequence length="251" mass="26718">MNGTTPTSLPPMGFVAVDVHFTRVSGDAYNSDTWPFPLIRQEADGTSIPHLVTDAAYPSAFIDSFVAAAQSLADKGAVGIMTSCGFLAMAQPEVAARVSVPVATSSLCQIPSIQAWLPRAKSVGVITFDAVKLTKGHLVNVGVARPEAVHIVGPPDNGALKRLVRDGEVPYNHAGIEDELVLCAQELVKEHPELGAIVLECTQMAPFAEGIQKAVGLPVYDVYTLGCWFYEGLVRRRPERWGAINGVGPIA</sequence>
<dbReference type="AlphaFoldDB" id="W2RY20"/>
<dbReference type="Pfam" id="PF01177">
    <property type="entry name" value="Asp_Glu_race"/>
    <property type="match status" value="1"/>
</dbReference>
<dbReference type="RefSeq" id="XP_008715851.1">
    <property type="nucleotide sequence ID" value="XM_008717629.1"/>
</dbReference>
<dbReference type="GeneID" id="19970616"/>
<proteinExistence type="inferred from homology"/>
<dbReference type="NCBIfam" id="NF005679">
    <property type="entry name" value="PRK07475.1"/>
    <property type="match status" value="1"/>
</dbReference>
<dbReference type="InParanoid" id="W2RY20"/>
<name>W2RY20_CYPE1</name>
<reference evidence="2 3" key="1">
    <citation type="submission" date="2013-03" db="EMBL/GenBank/DDBJ databases">
        <title>The Genome Sequence of Phialophora europaea CBS 101466.</title>
        <authorList>
            <consortium name="The Broad Institute Genomics Platform"/>
            <person name="Cuomo C."/>
            <person name="de Hoog S."/>
            <person name="Gorbushina A."/>
            <person name="Walker B."/>
            <person name="Young S.K."/>
            <person name="Zeng Q."/>
            <person name="Gargeya S."/>
            <person name="Fitzgerald M."/>
            <person name="Haas B."/>
            <person name="Abouelleil A."/>
            <person name="Allen A.W."/>
            <person name="Alvarado L."/>
            <person name="Arachchi H.M."/>
            <person name="Berlin A.M."/>
            <person name="Chapman S.B."/>
            <person name="Gainer-Dewar J."/>
            <person name="Goldberg J."/>
            <person name="Griggs A."/>
            <person name="Gujja S."/>
            <person name="Hansen M."/>
            <person name="Howarth C."/>
            <person name="Imamovic A."/>
            <person name="Ireland A."/>
            <person name="Larimer J."/>
            <person name="McCowan C."/>
            <person name="Murphy C."/>
            <person name="Pearson M."/>
            <person name="Poon T.W."/>
            <person name="Priest M."/>
            <person name="Roberts A."/>
            <person name="Saif S."/>
            <person name="Shea T."/>
            <person name="Sisk P."/>
            <person name="Sykes S."/>
            <person name="Wortman J."/>
            <person name="Nusbaum C."/>
            <person name="Birren B."/>
        </authorList>
    </citation>
    <scope>NUCLEOTIDE SEQUENCE [LARGE SCALE GENOMIC DNA]</scope>
    <source>
        <strain evidence="2 3">CBS 101466</strain>
    </source>
</reference>
<keyword evidence="3" id="KW-1185">Reference proteome</keyword>
<evidence type="ECO:0000313" key="2">
    <source>
        <dbReference type="EMBL" id="ETN41342.1"/>
    </source>
</evidence>
<dbReference type="OrthoDB" id="412093at2759"/>
<accession>W2RY20</accession>
<protein>
    <recommendedName>
        <fullName evidence="4">Aspartate/glutamate racemase family protein</fullName>
    </recommendedName>
</protein>
<evidence type="ECO:0000313" key="3">
    <source>
        <dbReference type="Proteomes" id="UP000030752"/>
    </source>
</evidence>